<sequence length="138" mass="14728">MSYRAAAGLILLLLIIISGSVEGIGRITIHRLTAAGEVTKAWLAAILGLNTRAIRDGVPYLLSLVEPVGALYRESEDGTVSFEVEFVAAVTNTNEIHNKLRVVAVAKATYNLLAAQDPLFPLGYVNGNTLTLSFSNNS</sequence>
<name>A0A2I0B545_9ASPA</name>
<reference evidence="2 3" key="1">
    <citation type="journal article" date="2017" name="Nature">
        <title>The Apostasia genome and the evolution of orchids.</title>
        <authorList>
            <person name="Zhang G.Q."/>
            <person name="Liu K.W."/>
            <person name="Li Z."/>
            <person name="Lohaus R."/>
            <person name="Hsiao Y.Y."/>
            <person name="Niu S.C."/>
            <person name="Wang J.Y."/>
            <person name="Lin Y.C."/>
            <person name="Xu Q."/>
            <person name="Chen L.J."/>
            <person name="Yoshida K."/>
            <person name="Fujiwara S."/>
            <person name="Wang Z.W."/>
            <person name="Zhang Y.Q."/>
            <person name="Mitsuda N."/>
            <person name="Wang M."/>
            <person name="Liu G.H."/>
            <person name="Pecoraro L."/>
            <person name="Huang H.X."/>
            <person name="Xiao X.J."/>
            <person name="Lin M."/>
            <person name="Wu X.Y."/>
            <person name="Wu W.L."/>
            <person name="Chen Y.Y."/>
            <person name="Chang S.B."/>
            <person name="Sakamoto S."/>
            <person name="Ohme-Takagi M."/>
            <person name="Yagi M."/>
            <person name="Zeng S.J."/>
            <person name="Shen C.Y."/>
            <person name="Yeh C.M."/>
            <person name="Luo Y.B."/>
            <person name="Tsai W.C."/>
            <person name="Van de Peer Y."/>
            <person name="Liu Z.J."/>
        </authorList>
    </citation>
    <scope>NUCLEOTIDE SEQUENCE [LARGE SCALE GENOMIC DNA]</scope>
    <source>
        <strain evidence="3">cv. Shenzhen</strain>
        <tissue evidence="2">Stem</tissue>
    </source>
</reference>
<proteinExistence type="predicted"/>
<evidence type="ECO:0000313" key="2">
    <source>
        <dbReference type="EMBL" id="PKA62920.1"/>
    </source>
</evidence>
<gene>
    <name evidence="2" type="ORF">AXF42_Ash018915</name>
</gene>
<feature type="chain" id="PRO_5014141512" evidence="1">
    <location>
        <begin position="24"/>
        <end position="138"/>
    </location>
</feature>
<keyword evidence="3" id="KW-1185">Reference proteome</keyword>
<feature type="signal peptide" evidence="1">
    <location>
        <begin position="1"/>
        <end position="23"/>
    </location>
</feature>
<accession>A0A2I0B545</accession>
<dbReference type="AlphaFoldDB" id="A0A2I0B545"/>
<dbReference type="EMBL" id="KZ451912">
    <property type="protein sequence ID" value="PKA62920.1"/>
    <property type="molecule type" value="Genomic_DNA"/>
</dbReference>
<keyword evidence="1" id="KW-0732">Signal</keyword>
<evidence type="ECO:0000313" key="3">
    <source>
        <dbReference type="Proteomes" id="UP000236161"/>
    </source>
</evidence>
<dbReference type="Proteomes" id="UP000236161">
    <property type="component" value="Unassembled WGS sequence"/>
</dbReference>
<protein>
    <submittedName>
        <fullName evidence="2">Uncharacterized protein</fullName>
    </submittedName>
</protein>
<organism evidence="2 3">
    <name type="scientific">Apostasia shenzhenica</name>
    <dbReference type="NCBI Taxonomy" id="1088818"/>
    <lineage>
        <taxon>Eukaryota</taxon>
        <taxon>Viridiplantae</taxon>
        <taxon>Streptophyta</taxon>
        <taxon>Embryophyta</taxon>
        <taxon>Tracheophyta</taxon>
        <taxon>Spermatophyta</taxon>
        <taxon>Magnoliopsida</taxon>
        <taxon>Liliopsida</taxon>
        <taxon>Asparagales</taxon>
        <taxon>Orchidaceae</taxon>
        <taxon>Apostasioideae</taxon>
        <taxon>Apostasia</taxon>
    </lineage>
</organism>
<evidence type="ECO:0000256" key="1">
    <source>
        <dbReference type="SAM" id="SignalP"/>
    </source>
</evidence>